<dbReference type="EMBL" id="JBJURJ010000014">
    <property type="protein sequence ID" value="MFM9330724.1"/>
    <property type="molecule type" value="Genomic_DNA"/>
</dbReference>
<keyword evidence="2" id="KW-1185">Reference proteome</keyword>
<proteinExistence type="predicted"/>
<gene>
    <name evidence="1" type="primary">atpF</name>
    <name evidence="1" type="ORF">ACI1P1_20745</name>
</gene>
<dbReference type="Proteomes" id="UP001631969">
    <property type="component" value="Unassembled WGS sequence"/>
</dbReference>
<name>A0ACC7P114_9BACL</name>
<sequence>MSFHWENTVFTIFGFVLLYFFLNKYAFGPLFSVMEKRRELVQSQLKAAEDNRTQAEQFLQEQKQAMQDVRKEAFQIVEQARVSSLHQSEELLKQAKDESVRIKQEALNDIQAEKNKAVAALKGQVGAMSVMIASKIIEKQVDEKSQQDLVEQYLKEVGDKG</sequence>
<evidence type="ECO:0000313" key="2">
    <source>
        <dbReference type="Proteomes" id="UP001631969"/>
    </source>
</evidence>
<comment type="caution">
    <text evidence="1">The sequence shown here is derived from an EMBL/GenBank/DDBJ whole genome shotgun (WGS) entry which is preliminary data.</text>
</comment>
<protein>
    <submittedName>
        <fullName evidence="1">F0F1 ATP synthase subunit B</fullName>
    </submittedName>
</protein>
<organism evidence="1 2">
    <name type="scientific">Paenibacillus mesotrionivorans</name>
    <dbReference type="NCBI Taxonomy" id="3160968"/>
    <lineage>
        <taxon>Bacteria</taxon>
        <taxon>Bacillati</taxon>
        <taxon>Bacillota</taxon>
        <taxon>Bacilli</taxon>
        <taxon>Bacillales</taxon>
        <taxon>Paenibacillaceae</taxon>
        <taxon>Paenibacillus</taxon>
    </lineage>
</organism>
<evidence type="ECO:0000313" key="1">
    <source>
        <dbReference type="EMBL" id="MFM9330724.1"/>
    </source>
</evidence>
<accession>A0ACC7P114</accession>
<reference evidence="1" key="1">
    <citation type="submission" date="2024-12" db="EMBL/GenBank/DDBJ databases">
        <authorList>
            <person name="Wu N."/>
        </authorList>
    </citation>
    <scope>NUCLEOTIDE SEQUENCE</scope>
    <source>
        <strain evidence="1">P15</strain>
    </source>
</reference>